<name>A0AAD7PYD6_QUISA</name>
<dbReference type="PANTHER" id="PTHR42755">
    <property type="entry name" value="3-DEOXY-MANNO-OCTULOSONATE CYTIDYLYLTRANSFERASE"/>
    <property type="match status" value="1"/>
</dbReference>
<dbReference type="EMBL" id="JARAOO010000004">
    <property type="protein sequence ID" value="KAJ7971479.1"/>
    <property type="molecule type" value="Genomic_DNA"/>
</dbReference>
<dbReference type="PANTHER" id="PTHR42755:SF1">
    <property type="entry name" value="3-DEOXY-D-MANNO-OCTULOSONIC ACID TRANSFERASE, MITOCHONDRIAL-RELATED"/>
    <property type="match status" value="1"/>
</dbReference>
<organism evidence="4 5">
    <name type="scientific">Quillaja saponaria</name>
    <name type="common">Soap bark tree</name>
    <dbReference type="NCBI Taxonomy" id="32244"/>
    <lineage>
        <taxon>Eukaryota</taxon>
        <taxon>Viridiplantae</taxon>
        <taxon>Streptophyta</taxon>
        <taxon>Embryophyta</taxon>
        <taxon>Tracheophyta</taxon>
        <taxon>Spermatophyta</taxon>
        <taxon>Magnoliopsida</taxon>
        <taxon>eudicotyledons</taxon>
        <taxon>Gunneridae</taxon>
        <taxon>Pentapetalae</taxon>
        <taxon>rosids</taxon>
        <taxon>fabids</taxon>
        <taxon>Fabales</taxon>
        <taxon>Quillajaceae</taxon>
        <taxon>Quillaja</taxon>
    </lineage>
</organism>
<dbReference type="GO" id="GO:0016740">
    <property type="term" value="F:transferase activity"/>
    <property type="evidence" value="ECO:0007669"/>
    <property type="project" value="UniProtKB-KW"/>
</dbReference>
<reference evidence="4" key="1">
    <citation type="journal article" date="2023" name="Science">
        <title>Elucidation of the pathway for biosynthesis of saponin adjuvants from the soapbark tree.</title>
        <authorList>
            <person name="Reed J."/>
            <person name="Orme A."/>
            <person name="El-Demerdash A."/>
            <person name="Owen C."/>
            <person name="Martin L.B.B."/>
            <person name="Misra R.C."/>
            <person name="Kikuchi S."/>
            <person name="Rejzek M."/>
            <person name="Martin A.C."/>
            <person name="Harkess A."/>
            <person name="Leebens-Mack J."/>
            <person name="Louveau T."/>
            <person name="Stephenson M.J."/>
            <person name="Osbourn A."/>
        </authorList>
    </citation>
    <scope>NUCLEOTIDE SEQUENCE</scope>
    <source>
        <strain evidence="4">S10</strain>
    </source>
</reference>
<protein>
    <submittedName>
        <fullName evidence="4">3-deoxy-D-manno-octulosonic acid transferase</fullName>
    </submittedName>
</protein>
<feature type="active site" description="Proton acceptor" evidence="2">
    <location>
        <position position="37"/>
    </location>
</feature>
<evidence type="ECO:0000313" key="5">
    <source>
        <dbReference type="Proteomes" id="UP001163823"/>
    </source>
</evidence>
<dbReference type="Pfam" id="PF04413">
    <property type="entry name" value="Glycos_transf_N"/>
    <property type="match status" value="1"/>
</dbReference>
<dbReference type="InterPro" id="IPR007507">
    <property type="entry name" value="Glycos_transf_N"/>
</dbReference>
<dbReference type="InterPro" id="IPR039901">
    <property type="entry name" value="Kdotransferase"/>
</dbReference>
<evidence type="ECO:0000313" key="4">
    <source>
        <dbReference type="EMBL" id="KAJ7971479.1"/>
    </source>
</evidence>
<dbReference type="KEGG" id="qsa:O6P43_009505"/>
<sequence>MFIGGNSEVSNILILGCTSQPRSKGTLLLFHAVSLGEGTAAIPVIRCCSQRRLDITILTTTTTMSAL</sequence>
<gene>
    <name evidence="4" type="ORF">O6P43_009505</name>
</gene>
<dbReference type="Proteomes" id="UP001163823">
    <property type="component" value="Chromosome 4"/>
</dbReference>
<accession>A0AAD7PYD6</accession>
<evidence type="ECO:0000256" key="1">
    <source>
        <dbReference type="ARBA" id="ARBA00022679"/>
    </source>
</evidence>
<dbReference type="GO" id="GO:0009245">
    <property type="term" value="P:lipid A biosynthetic process"/>
    <property type="evidence" value="ECO:0007669"/>
    <property type="project" value="TreeGrafter"/>
</dbReference>
<dbReference type="GO" id="GO:0005886">
    <property type="term" value="C:plasma membrane"/>
    <property type="evidence" value="ECO:0007669"/>
    <property type="project" value="TreeGrafter"/>
</dbReference>
<evidence type="ECO:0000259" key="3">
    <source>
        <dbReference type="Pfam" id="PF04413"/>
    </source>
</evidence>
<dbReference type="AlphaFoldDB" id="A0AAD7PYD6"/>
<keyword evidence="5" id="KW-1185">Reference proteome</keyword>
<dbReference type="Gene3D" id="3.40.50.11720">
    <property type="entry name" value="3-Deoxy-D-manno-octulosonic-acid transferase, N-terminal domain"/>
    <property type="match status" value="1"/>
</dbReference>
<evidence type="ECO:0000256" key="2">
    <source>
        <dbReference type="PIRSR" id="PIRSR639901-1"/>
    </source>
</evidence>
<keyword evidence="1 4" id="KW-0808">Transferase</keyword>
<dbReference type="InterPro" id="IPR038107">
    <property type="entry name" value="Glycos_transf_N_sf"/>
</dbReference>
<comment type="caution">
    <text evidence="4">The sequence shown here is derived from an EMBL/GenBank/DDBJ whole genome shotgun (WGS) entry which is preliminary data.</text>
</comment>
<feature type="domain" description="3-deoxy-D-manno-octulosonic-acid transferase N-terminal" evidence="3">
    <location>
        <begin position="18"/>
        <end position="65"/>
    </location>
</feature>
<proteinExistence type="predicted"/>